<dbReference type="InterPro" id="IPR027417">
    <property type="entry name" value="P-loop_NTPase"/>
</dbReference>
<dbReference type="EC" id="3.6.4.-" evidence="3"/>
<dbReference type="PANTHER" id="PTHR47396:SF2">
    <property type="entry name" value="HELICASE ATP-BINDING DOMAIN-CONTAINING PROTEIN"/>
    <property type="match status" value="1"/>
</dbReference>
<keyword evidence="4" id="KW-1185">Reference proteome</keyword>
<dbReference type="InterPro" id="IPR006935">
    <property type="entry name" value="Helicase/UvrB_N"/>
</dbReference>
<feature type="domain" description="Helicase ATP-binding" evidence="2">
    <location>
        <begin position="49"/>
        <end position="207"/>
    </location>
</feature>
<keyword evidence="3" id="KW-0067">ATP-binding</keyword>
<evidence type="ECO:0000313" key="4">
    <source>
        <dbReference type="Proteomes" id="UP001596122"/>
    </source>
</evidence>
<organism evidence="3 4">
    <name type="scientific">Aquipuribacter nitratireducens</name>
    <dbReference type="NCBI Taxonomy" id="650104"/>
    <lineage>
        <taxon>Bacteria</taxon>
        <taxon>Bacillati</taxon>
        <taxon>Actinomycetota</taxon>
        <taxon>Actinomycetes</taxon>
        <taxon>Micrococcales</taxon>
        <taxon>Intrasporangiaceae</taxon>
        <taxon>Aquipuribacter</taxon>
    </lineage>
</organism>
<dbReference type="SUPFAM" id="SSF52540">
    <property type="entry name" value="P-loop containing nucleoside triphosphate hydrolases"/>
    <property type="match status" value="2"/>
</dbReference>
<proteinExistence type="predicted"/>
<keyword evidence="3" id="KW-0547">Nucleotide-binding</keyword>
<dbReference type="PROSITE" id="PS51192">
    <property type="entry name" value="HELICASE_ATP_BIND_1"/>
    <property type="match status" value="1"/>
</dbReference>
<comment type="caution">
    <text evidence="3">The sequence shown here is derived from an EMBL/GenBank/DDBJ whole genome shotgun (WGS) entry which is preliminary data.</text>
</comment>
<dbReference type="PANTHER" id="PTHR47396">
    <property type="entry name" value="TYPE I RESTRICTION ENZYME ECOKI R PROTEIN"/>
    <property type="match status" value="1"/>
</dbReference>
<dbReference type="InterPro" id="IPR014001">
    <property type="entry name" value="Helicase_ATP-bd"/>
</dbReference>
<dbReference type="EMBL" id="JBHSLD010000011">
    <property type="protein sequence ID" value="MFC5381694.1"/>
    <property type="molecule type" value="Genomic_DNA"/>
</dbReference>
<evidence type="ECO:0000313" key="3">
    <source>
        <dbReference type="EMBL" id="MFC5381694.1"/>
    </source>
</evidence>
<dbReference type="Proteomes" id="UP001596122">
    <property type="component" value="Unassembled WGS sequence"/>
</dbReference>
<dbReference type="GO" id="GO:0016787">
    <property type="term" value="F:hydrolase activity"/>
    <property type="evidence" value="ECO:0007669"/>
    <property type="project" value="UniProtKB-KW"/>
</dbReference>
<gene>
    <name evidence="3" type="ORF">ACFPJ6_12940</name>
</gene>
<accession>A0ABW0GR08</accession>
<keyword evidence="3" id="KW-0378">Hydrolase</keyword>
<reference evidence="4" key="1">
    <citation type="journal article" date="2019" name="Int. J. Syst. Evol. Microbiol.">
        <title>The Global Catalogue of Microorganisms (GCM) 10K type strain sequencing project: providing services to taxonomists for standard genome sequencing and annotation.</title>
        <authorList>
            <consortium name="The Broad Institute Genomics Platform"/>
            <consortium name="The Broad Institute Genome Sequencing Center for Infectious Disease"/>
            <person name="Wu L."/>
            <person name="Ma J."/>
        </authorList>
    </citation>
    <scope>NUCLEOTIDE SEQUENCE [LARGE SCALE GENOMIC DNA]</scope>
    <source>
        <strain evidence="4">CCUG 43114</strain>
    </source>
</reference>
<sequence length="599" mass="64358">MSQARPSVHHTPEHPSAAAAAQLSPAFPERAAWGTAGALRAWQRDALDRYLARGPRDFLAAATPGAGKTTFALRVATELLQRRTVERVVVVCPTEHLKTQWADAASRVGIRLDPSFRSTGAGTAGFDGGVVTYAQVGLRPHAFAARCRARRTLMVLDEIHHAGDARSWGEGVATAFEDAERRLALSGTPFRSDANPIPFVTYVQEADGSRRSRPDHLYGYGEALADGVVRPVLFLAYAGNMRWRTRAGDEVAARLGEPLTKDLTAQALRTALDPQGQWVPAVLRAADRRLAEVRRTVPDAGGLVIASDQASARAYAGILRELTGAPPTVVLSDDPDASAGIESFAAAGPEGPRWMVAVRMVSEGVDVPRLSVGVWATTTATPLFFAQAVGRFVRARRRGETASVFLPSVPQLLRYAAELEVARDHVLDRPRAADGDDLWAPEEDLLAEARTERNAPGAEELPFQALESDAAFDRAVWDGDEFSNHATWADDEGSDGEQALLALPGLVEADEMGAHLRRRPARPSPAADAAEVVVDHRAVAAARRELNGLVGAYARRTGSPHAVVHARLRTTCGGPAVPEADLGQVRARVDTVRRWLLTG</sequence>
<keyword evidence="3" id="KW-0347">Helicase</keyword>
<evidence type="ECO:0000256" key="1">
    <source>
        <dbReference type="SAM" id="MobiDB-lite"/>
    </source>
</evidence>
<name>A0ABW0GR08_9MICO</name>
<dbReference type="SMART" id="SM00487">
    <property type="entry name" value="DEXDc"/>
    <property type="match status" value="1"/>
</dbReference>
<dbReference type="Gene3D" id="3.40.50.300">
    <property type="entry name" value="P-loop containing nucleotide triphosphate hydrolases"/>
    <property type="match status" value="2"/>
</dbReference>
<protein>
    <submittedName>
        <fullName evidence="3">DEAD/DEAH box helicase</fullName>
        <ecNumber evidence="3">3.6.4.-</ecNumber>
    </submittedName>
</protein>
<dbReference type="Pfam" id="PF04851">
    <property type="entry name" value="ResIII"/>
    <property type="match status" value="1"/>
</dbReference>
<dbReference type="GO" id="GO:0004386">
    <property type="term" value="F:helicase activity"/>
    <property type="evidence" value="ECO:0007669"/>
    <property type="project" value="UniProtKB-KW"/>
</dbReference>
<evidence type="ECO:0000259" key="2">
    <source>
        <dbReference type="PROSITE" id="PS51192"/>
    </source>
</evidence>
<dbReference type="RefSeq" id="WP_340271597.1">
    <property type="nucleotide sequence ID" value="NZ_JBBEOG010000012.1"/>
</dbReference>
<feature type="region of interest" description="Disordered" evidence="1">
    <location>
        <begin position="1"/>
        <end position="22"/>
    </location>
</feature>
<dbReference type="InterPro" id="IPR050742">
    <property type="entry name" value="Helicase_Restrict-Modif_Enz"/>
</dbReference>